<dbReference type="EMBL" id="LR593886">
    <property type="protein sequence ID" value="VTR93784.1"/>
    <property type="molecule type" value="Genomic_DNA"/>
</dbReference>
<sequence length="324" mass="35831">MATDNALVPVFVPPLATLLAHAEKLKGTPLTEAEVERVRDHAICVMMRPSAADDMTASRGYCDVEPENCWADWHRLRVELTGNGYLPKILLCLVGGADFPAKAQPILDELGLQYEFAPRDERMAKAFESSSFRVSPTLKPADFARIAQHESVLYVFSKNFSAREAPNVSQKLLQAGARLLDATGFAMKCESSGIAHSSARWQALAKQADDPSDRAEFWTGLFDAFVAYPIQSKGDFYSCGMHLLGKPDLITATDLAPVKDAVELFRAFAMYLLVECPDGEFASGHTFSASAATPRYRVAWEPCTGYDEDDFFFNPFGRWRFTAS</sequence>
<proteinExistence type="predicted"/>
<dbReference type="KEGG" id="gms:SOIL9_39300"/>
<evidence type="ECO:0000313" key="1">
    <source>
        <dbReference type="EMBL" id="VTR93784.1"/>
    </source>
</evidence>
<accession>A0A6P2D120</accession>
<evidence type="ECO:0008006" key="3">
    <source>
        <dbReference type="Google" id="ProtNLM"/>
    </source>
</evidence>
<gene>
    <name evidence="1" type="ORF">SOIL9_39300</name>
</gene>
<organism evidence="1 2">
    <name type="scientific">Gemmata massiliana</name>
    <dbReference type="NCBI Taxonomy" id="1210884"/>
    <lineage>
        <taxon>Bacteria</taxon>
        <taxon>Pseudomonadati</taxon>
        <taxon>Planctomycetota</taxon>
        <taxon>Planctomycetia</taxon>
        <taxon>Gemmatales</taxon>
        <taxon>Gemmataceae</taxon>
        <taxon>Gemmata</taxon>
    </lineage>
</organism>
<reference evidence="1 2" key="1">
    <citation type="submission" date="2019-05" db="EMBL/GenBank/DDBJ databases">
        <authorList>
            <consortium name="Science for Life Laboratories"/>
        </authorList>
    </citation>
    <scope>NUCLEOTIDE SEQUENCE [LARGE SCALE GENOMIC DNA]</scope>
    <source>
        <strain evidence="1">Soil9</strain>
    </source>
</reference>
<keyword evidence="2" id="KW-1185">Reference proteome</keyword>
<dbReference type="AlphaFoldDB" id="A0A6P2D120"/>
<evidence type="ECO:0000313" key="2">
    <source>
        <dbReference type="Proteomes" id="UP000464178"/>
    </source>
</evidence>
<dbReference type="RefSeq" id="WP_197909515.1">
    <property type="nucleotide sequence ID" value="NZ_LR593886.1"/>
</dbReference>
<dbReference type="Proteomes" id="UP000464178">
    <property type="component" value="Chromosome"/>
</dbReference>
<name>A0A6P2D120_9BACT</name>
<protein>
    <recommendedName>
        <fullName evidence="3">DUF4261 domain-containing protein</fullName>
    </recommendedName>
</protein>